<comment type="caution">
    <text evidence="4">The sequence shown here is derived from an EMBL/GenBank/DDBJ whole genome shotgun (WGS) entry which is preliminary data.</text>
</comment>
<name>A0A922SAA5_SPOEX</name>
<accession>A0A922SAA5</accession>
<dbReference type="GO" id="GO:0004252">
    <property type="term" value="F:serine-type endopeptidase activity"/>
    <property type="evidence" value="ECO:0007669"/>
    <property type="project" value="InterPro"/>
</dbReference>
<evidence type="ECO:0000313" key="4">
    <source>
        <dbReference type="EMBL" id="KAH9630110.1"/>
    </source>
</evidence>
<evidence type="ECO:0000259" key="3">
    <source>
        <dbReference type="PROSITE" id="PS50240"/>
    </source>
</evidence>
<evidence type="ECO:0000256" key="1">
    <source>
        <dbReference type="ARBA" id="ARBA00023157"/>
    </source>
</evidence>
<sequence>MEENVTYDSDNEIFPYSEDNTDEDYLIPRANDKKWILRVVNGEPAKLGDIPYQYLDDPFIYNKYVGPIPIAIKNQDYKNACLVSGYGKTGRDKKISSDVLLKAYLTIMSSENCSELYQYNMETFICTVTQVPDVGRGDSGGPLVCSNTSDPNEGDSGVLVGIVRSYSPNRSSLFVRVSQYYDFITKESTQFIENSDYGALHSMCNVYQPNFYFLFILELIFFKYYSEVFQCT</sequence>
<dbReference type="SUPFAM" id="SSF50494">
    <property type="entry name" value="Trypsin-like serine proteases"/>
    <property type="match status" value="1"/>
</dbReference>
<evidence type="ECO:0000313" key="5">
    <source>
        <dbReference type="Proteomes" id="UP000814243"/>
    </source>
</evidence>
<dbReference type="PANTHER" id="PTHR24256">
    <property type="entry name" value="TRYPTASE-RELATED"/>
    <property type="match status" value="1"/>
</dbReference>
<evidence type="ECO:0000256" key="2">
    <source>
        <dbReference type="ARBA" id="ARBA00024195"/>
    </source>
</evidence>
<dbReference type="InterPro" id="IPR001254">
    <property type="entry name" value="Trypsin_dom"/>
</dbReference>
<dbReference type="EMBL" id="JACEFF010000837">
    <property type="protein sequence ID" value="KAH9630110.1"/>
    <property type="molecule type" value="Genomic_DNA"/>
</dbReference>
<feature type="domain" description="Peptidase S1" evidence="3">
    <location>
        <begin position="49"/>
        <end position="189"/>
    </location>
</feature>
<proteinExistence type="inferred from homology"/>
<comment type="similarity">
    <text evidence="2">Belongs to the peptidase S1 family. CLIP subfamily.</text>
</comment>
<keyword evidence="1" id="KW-1015">Disulfide bond</keyword>
<organism evidence="4 5">
    <name type="scientific">Spodoptera exigua</name>
    <name type="common">Beet armyworm</name>
    <name type="synonym">Noctua fulgens</name>
    <dbReference type="NCBI Taxonomy" id="7107"/>
    <lineage>
        <taxon>Eukaryota</taxon>
        <taxon>Metazoa</taxon>
        <taxon>Ecdysozoa</taxon>
        <taxon>Arthropoda</taxon>
        <taxon>Hexapoda</taxon>
        <taxon>Insecta</taxon>
        <taxon>Pterygota</taxon>
        <taxon>Neoptera</taxon>
        <taxon>Endopterygota</taxon>
        <taxon>Lepidoptera</taxon>
        <taxon>Glossata</taxon>
        <taxon>Ditrysia</taxon>
        <taxon>Noctuoidea</taxon>
        <taxon>Noctuidae</taxon>
        <taxon>Amphipyrinae</taxon>
        <taxon>Spodoptera</taxon>
    </lineage>
</organism>
<dbReference type="InterPro" id="IPR009003">
    <property type="entry name" value="Peptidase_S1_PA"/>
</dbReference>
<dbReference type="GO" id="GO:0006508">
    <property type="term" value="P:proteolysis"/>
    <property type="evidence" value="ECO:0007669"/>
    <property type="project" value="InterPro"/>
</dbReference>
<dbReference type="PROSITE" id="PS50240">
    <property type="entry name" value="TRYPSIN_DOM"/>
    <property type="match status" value="1"/>
</dbReference>
<dbReference type="Gene3D" id="2.40.10.10">
    <property type="entry name" value="Trypsin-like serine proteases"/>
    <property type="match status" value="1"/>
</dbReference>
<protein>
    <recommendedName>
        <fullName evidence="3">Peptidase S1 domain-containing protein</fullName>
    </recommendedName>
</protein>
<dbReference type="AlphaFoldDB" id="A0A922SAA5"/>
<dbReference type="InterPro" id="IPR033116">
    <property type="entry name" value="TRYPSIN_SER"/>
</dbReference>
<dbReference type="Pfam" id="PF00089">
    <property type="entry name" value="Trypsin"/>
    <property type="match status" value="1"/>
</dbReference>
<dbReference type="InterPro" id="IPR043504">
    <property type="entry name" value="Peptidase_S1_PA_chymotrypsin"/>
</dbReference>
<dbReference type="Proteomes" id="UP000814243">
    <property type="component" value="Unassembled WGS sequence"/>
</dbReference>
<gene>
    <name evidence="4" type="ORF">HF086_004816</name>
</gene>
<dbReference type="InterPro" id="IPR051487">
    <property type="entry name" value="Ser/Thr_Proteases_Immune/Dev"/>
</dbReference>
<dbReference type="SMART" id="SM00020">
    <property type="entry name" value="Tryp_SPc"/>
    <property type="match status" value="1"/>
</dbReference>
<dbReference type="PROSITE" id="PS00135">
    <property type="entry name" value="TRYPSIN_SER"/>
    <property type="match status" value="1"/>
</dbReference>
<reference evidence="4" key="1">
    <citation type="journal article" date="2021" name="G3 (Bethesda)">
        <title>Genome and transcriptome analysis of the beet armyworm Spodoptera exigua reveals targets for pest control. .</title>
        <authorList>
            <person name="Simon S."/>
            <person name="Breeschoten T."/>
            <person name="Jansen H.J."/>
            <person name="Dirks R.P."/>
            <person name="Schranz M.E."/>
            <person name="Ros V.I.D."/>
        </authorList>
    </citation>
    <scope>NUCLEOTIDE SEQUENCE</scope>
    <source>
        <strain evidence="4">TB_SE_WUR_2020</strain>
    </source>
</reference>